<gene>
    <name evidence="3" type="ORF">Micbo1qcDRAFT_203567</name>
</gene>
<evidence type="ECO:0000313" key="3">
    <source>
        <dbReference type="EMBL" id="KXJ93494.1"/>
    </source>
</evidence>
<evidence type="ECO:0000256" key="2">
    <source>
        <dbReference type="SAM" id="SignalP"/>
    </source>
</evidence>
<name>A0A136J8M4_9PEZI</name>
<accession>A0A136J8M4</accession>
<dbReference type="SUPFAM" id="SSF49870">
    <property type="entry name" value="Osmotin, thaumatin-like protein"/>
    <property type="match status" value="1"/>
</dbReference>
<feature type="compositionally biased region" description="Acidic residues" evidence="1">
    <location>
        <begin position="337"/>
        <end position="358"/>
    </location>
</feature>
<sequence length="358" mass="36738">MTHISFRSLASIAAILVTSSSLTVLAAPPAAVATKPPANNNVLAIASTASRTAAPSIKTTNAAAAAPVTTIPPINGVAVNSDGSGIGVAGGGENLIPPSQLSSHAQHGALNLAAIKQPPPNVMLAAALNRPPQYLTIRIVNKHARPLSTTHARNWDSPTAVGGLIPPGTIATKATTSFVVPTNWAGMVAVGEARRGTPRDASLIEANFVYVADYGMAVATVDISYVDAFTVPIVCSCSGRVVTGCNKGLWGMSTCPDKATYGACLNPTRPFPDGTTASSFFAPCRAAAYTFAKDDLATSWGDCQSGIIRCCVGKRCAPNPEQPARRDPSAAGRGEGEDWGSPDDDEGEEGEEKEGGDE</sequence>
<dbReference type="EMBL" id="KQ964248">
    <property type="protein sequence ID" value="KXJ93494.1"/>
    <property type="molecule type" value="Genomic_DNA"/>
</dbReference>
<evidence type="ECO:0000256" key="1">
    <source>
        <dbReference type="SAM" id="MobiDB-lite"/>
    </source>
</evidence>
<reference evidence="4" key="1">
    <citation type="submission" date="2016-02" db="EMBL/GenBank/DDBJ databases">
        <title>Draft genome sequence of Microdochium bolleyi, a fungal endophyte of beachgrass.</title>
        <authorList>
            <consortium name="DOE Joint Genome Institute"/>
            <person name="David A.S."/>
            <person name="May G."/>
            <person name="Haridas S."/>
            <person name="Lim J."/>
            <person name="Wang M."/>
            <person name="Labutti K."/>
            <person name="Lipzen A."/>
            <person name="Barry K."/>
            <person name="Grigoriev I.V."/>
        </authorList>
    </citation>
    <scope>NUCLEOTIDE SEQUENCE [LARGE SCALE GENOMIC DNA]</scope>
    <source>
        <strain evidence="4">J235TASD1</strain>
    </source>
</reference>
<dbReference type="InterPro" id="IPR037176">
    <property type="entry name" value="Osmotin/thaumatin-like_sf"/>
</dbReference>
<feature type="chain" id="PRO_5007293537" description="Thaumatin family-domain-containing protein" evidence="2">
    <location>
        <begin position="27"/>
        <end position="358"/>
    </location>
</feature>
<proteinExistence type="predicted"/>
<organism evidence="3 4">
    <name type="scientific">Microdochium bolleyi</name>
    <dbReference type="NCBI Taxonomy" id="196109"/>
    <lineage>
        <taxon>Eukaryota</taxon>
        <taxon>Fungi</taxon>
        <taxon>Dikarya</taxon>
        <taxon>Ascomycota</taxon>
        <taxon>Pezizomycotina</taxon>
        <taxon>Sordariomycetes</taxon>
        <taxon>Xylariomycetidae</taxon>
        <taxon>Xylariales</taxon>
        <taxon>Microdochiaceae</taxon>
        <taxon>Microdochium</taxon>
    </lineage>
</organism>
<dbReference type="InParanoid" id="A0A136J8M4"/>
<evidence type="ECO:0008006" key="5">
    <source>
        <dbReference type="Google" id="ProtNLM"/>
    </source>
</evidence>
<evidence type="ECO:0000313" key="4">
    <source>
        <dbReference type="Proteomes" id="UP000070501"/>
    </source>
</evidence>
<protein>
    <recommendedName>
        <fullName evidence="5">Thaumatin family-domain-containing protein</fullName>
    </recommendedName>
</protein>
<dbReference type="Proteomes" id="UP000070501">
    <property type="component" value="Unassembled WGS sequence"/>
</dbReference>
<feature type="signal peptide" evidence="2">
    <location>
        <begin position="1"/>
        <end position="26"/>
    </location>
</feature>
<keyword evidence="2" id="KW-0732">Signal</keyword>
<feature type="region of interest" description="Disordered" evidence="1">
    <location>
        <begin position="317"/>
        <end position="358"/>
    </location>
</feature>
<dbReference type="AlphaFoldDB" id="A0A136J8M4"/>
<keyword evidence="4" id="KW-1185">Reference proteome</keyword>
<dbReference type="OrthoDB" id="430315at2759"/>